<name>A0ABY4XE79_9SPHN</name>
<protein>
    <submittedName>
        <fullName evidence="2">RES domain-containing protein</fullName>
    </submittedName>
</protein>
<dbReference type="RefSeq" id="WP_252169015.1">
    <property type="nucleotide sequence ID" value="NZ_CP084932.1"/>
</dbReference>
<evidence type="ECO:0000313" key="2">
    <source>
        <dbReference type="EMBL" id="USI75203.1"/>
    </source>
</evidence>
<feature type="domain" description="RES" evidence="1">
    <location>
        <begin position="29"/>
        <end position="189"/>
    </location>
</feature>
<dbReference type="Pfam" id="PF08808">
    <property type="entry name" value="RES"/>
    <property type="match status" value="1"/>
</dbReference>
<evidence type="ECO:0000313" key="3">
    <source>
        <dbReference type="Proteomes" id="UP001056937"/>
    </source>
</evidence>
<proteinExistence type="predicted"/>
<gene>
    <name evidence="2" type="ORF">LHA26_19405</name>
</gene>
<dbReference type="EMBL" id="CP084932">
    <property type="protein sequence ID" value="USI75203.1"/>
    <property type="molecule type" value="Genomic_DNA"/>
</dbReference>
<dbReference type="Proteomes" id="UP001056937">
    <property type="component" value="Plasmid p1"/>
</dbReference>
<keyword evidence="3" id="KW-1185">Reference proteome</keyword>
<dbReference type="InterPro" id="IPR014914">
    <property type="entry name" value="RES_dom"/>
</dbReference>
<accession>A0ABY4XE79</accession>
<keyword evidence="2" id="KW-0614">Plasmid</keyword>
<evidence type="ECO:0000259" key="1">
    <source>
        <dbReference type="Pfam" id="PF08808"/>
    </source>
</evidence>
<geneLocation type="plasmid" evidence="2 3">
    <name>p1</name>
</geneLocation>
<organism evidence="2 3">
    <name type="scientific">Sphingomonas morindae</name>
    <dbReference type="NCBI Taxonomy" id="1541170"/>
    <lineage>
        <taxon>Bacteria</taxon>
        <taxon>Pseudomonadati</taxon>
        <taxon>Pseudomonadota</taxon>
        <taxon>Alphaproteobacteria</taxon>
        <taxon>Sphingomonadales</taxon>
        <taxon>Sphingomonadaceae</taxon>
        <taxon>Sphingomonas</taxon>
    </lineage>
</organism>
<sequence>MRISLKIPNPATMKVGKEDYHLLKAGTELHRVHLDEFGSAEFNGTNKGNARFSPIRDAGGAIIPTIYAAQSFECAACEIILRCPDSPQRNRTKVAPPEIVYPHDYRLHAHSHVRTKHDLNLVSITTTGQRKIGVNGNALLAGPRSTYPVTRGWAEKIHAACPSAQGLYYTSYQYGPEFAVLLFGDRVPDDILDGLSKRDIADPVCHDEIQKLAASLSIDYEDV</sequence>
<reference evidence="2" key="1">
    <citation type="journal article" date="2022" name="Toxins">
        <title>Genomic Analysis of Sphingopyxis sp. USTB-05 for Biodegrading Cyanobacterial Hepatotoxins.</title>
        <authorList>
            <person name="Liu C."/>
            <person name="Xu Q."/>
            <person name="Zhao Z."/>
            <person name="Zhang H."/>
            <person name="Liu X."/>
            <person name="Yin C."/>
            <person name="Liu Y."/>
            <person name="Yan H."/>
        </authorList>
    </citation>
    <scope>NUCLEOTIDE SEQUENCE</scope>
    <source>
        <strain evidence="2">NBD5</strain>
    </source>
</reference>